<evidence type="ECO:0000313" key="4">
    <source>
        <dbReference type="Proteomes" id="UP000320390"/>
    </source>
</evidence>
<organism evidence="3 4">
    <name type="scientific">Saltatorellus ferox</name>
    <dbReference type="NCBI Taxonomy" id="2528018"/>
    <lineage>
        <taxon>Bacteria</taxon>
        <taxon>Pseudomonadati</taxon>
        <taxon>Planctomycetota</taxon>
        <taxon>Planctomycetia</taxon>
        <taxon>Planctomycetia incertae sedis</taxon>
        <taxon>Saltatorellus</taxon>
    </lineage>
</organism>
<evidence type="ECO:0000256" key="1">
    <source>
        <dbReference type="ARBA" id="ARBA00008779"/>
    </source>
</evidence>
<dbReference type="OrthoDB" id="237120at2"/>
<feature type="domain" description="Sulfatase N-terminal" evidence="2">
    <location>
        <begin position="330"/>
        <end position="633"/>
    </location>
</feature>
<dbReference type="GO" id="GO:0004065">
    <property type="term" value="F:arylsulfatase activity"/>
    <property type="evidence" value="ECO:0007669"/>
    <property type="project" value="TreeGrafter"/>
</dbReference>
<dbReference type="AlphaFoldDB" id="A0A518ESD1"/>
<accession>A0A518ESD1</accession>
<dbReference type="Proteomes" id="UP000320390">
    <property type="component" value="Chromosome"/>
</dbReference>
<keyword evidence="3" id="KW-0378">Hydrolase</keyword>
<reference evidence="3 4" key="1">
    <citation type="submission" date="2019-02" db="EMBL/GenBank/DDBJ databases">
        <title>Deep-cultivation of Planctomycetes and their phenomic and genomic characterization uncovers novel biology.</title>
        <authorList>
            <person name="Wiegand S."/>
            <person name="Jogler M."/>
            <person name="Boedeker C."/>
            <person name="Pinto D."/>
            <person name="Vollmers J."/>
            <person name="Rivas-Marin E."/>
            <person name="Kohn T."/>
            <person name="Peeters S.H."/>
            <person name="Heuer A."/>
            <person name="Rast P."/>
            <person name="Oberbeckmann S."/>
            <person name="Bunk B."/>
            <person name="Jeske O."/>
            <person name="Meyerdierks A."/>
            <person name="Storesund J.E."/>
            <person name="Kallscheuer N."/>
            <person name="Luecker S."/>
            <person name="Lage O.M."/>
            <person name="Pohl T."/>
            <person name="Merkel B.J."/>
            <person name="Hornburger P."/>
            <person name="Mueller R.-W."/>
            <person name="Bruemmer F."/>
            <person name="Labrenz M."/>
            <person name="Spormann A.M."/>
            <person name="Op den Camp H."/>
            <person name="Overmann J."/>
            <person name="Amann R."/>
            <person name="Jetten M.S.M."/>
            <person name="Mascher T."/>
            <person name="Medema M.H."/>
            <person name="Devos D.P."/>
            <person name="Kaster A.-K."/>
            <person name="Ovreas L."/>
            <person name="Rohde M."/>
            <person name="Galperin M.Y."/>
            <person name="Jogler C."/>
        </authorList>
    </citation>
    <scope>NUCLEOTIDE SEQUENCE [LARGE SCALE GENOMIC DNA]</scope>
    <source>
        <strain evidence="3 4">Poly30</strain>
    </source>
</reference>
<dbReference type="InterPro" id="IPR000917">
    <property type="entry name" value="Sulfatase_N"/>
</dbReference>
<proteinExistence type="inferred from homology"/>
<dbReference type="PANTHER" id="PTHR42693:SF33">
    <property type="entry name" value="ARYLSULFATASE"/>
    <property type="match status" value="1"/>
</dbReference>
<name>A0A518ESD1_9BACT</name>
<dbReference type="EC" id="3.1.6.6" evidence="3"/>
<dbReference type="PROSITE" id="PS51257">
    <property type="entry name" value="PROKAR_LIPOPROTEIN"/>
    <property type="match status" value="1"/>
</dbReference>
<dbReference type="InterPro" id="IPR050738">
    <property type="entry name" value="Sulfatase"/>
</dbReference>
<dbReference type="GO" id="GO:0047753">
    <property type="term" value="F:choline-sulfatase activity"/>
    <property type="evidence" value="ECO:0007669"/>
    <property type="project" value="UniProtKB-EC"/>
</dbReference>
<dbReference type="InterPro" id="IPR017850">
    <property type="entry name" value="Alkaline_phosphatase_core_sf"/>
</dbReference>
<dbReference type="RefSeq" id="WP_145197679.1">
    <property type="nucleotide sequence ID" value="NZ_CP036434.1"/>
</dbReference>
<dbReference type="CDD" id="cd16148">
    <property type="entry name" value="sulfatase_like"/>
    <property type="match status" value="1"/>
</dbReference>
<protein>
    <submittedName>
        <fullName evidence="3">Choline-sulfatase</fullName>
        <ecNumber evidence="3">3.1.6.6</ecNumber>
    </submittedName>
</protein>
<dbReference type="Pfam" id="PF00884">
    <property type="entry name" value="Sulfatase"/>
    <property type="match status" value="1"/>
</dbReference>
<evidence type="ECO:0000259" key="2">
    <source>
        <dbReference type="Pfam" id="PF00884"/>
    </source>
</evidence>
<gene>
    <name evidence="3" type="primary">betC_5</name>
    <name evidence="3" type="ORF">Poly30_25160</name>
</gene>
<keyword evidence="4" id="KW-1185">Reference proteome</keyword>
<dbReference type="SUPFAM" id="SSF53649">
    <property type="entry name" value="Alkaline phosphatase-like"/>
    <property type="match status" value="1"/>
</dbReference>
<dbReference type="PANTHER" id="PTHR42693">
    <property type="entry name" value="ARYLSULFATASE FAMILY MEMBER"/>
    <property type="match status" value="1"/>
</dbReference>
<dbReference type="EMBL" id="CP036434">
    <property type="protein sequence ID" value="QDV06997.1"/>
    <property type="molecule type" value="Genomic_DNA"/>
</dbReference>
<sequence>MTTTLQRLLILTGLALVGCGGDEDRDSSIVRQADAGSGPSIERLLVVSDHEGDPAPRLIAHYTPDDPERRWRRRKDEYLEFTETDGGAVVHVEAEGASNVGVIAPLPTRTFDRIDLDVRIPKGETELLRITLLENSRRALISGIESVTGTGEFERIEFPLPGIERLDVTISDVTVQVVGDATWTEIRSIDVLRQRAAALLPKPGSEPRLIDLGSDARLGWGLDPESGAIWRADRSFDGDPRRFRFSYATGPHLQGARLEVTGLAKEALVLDLGGDERLWKRLDRPVAPWKPGDEVRFRVMPSETGHDGPAALTELHLERAVAPSERSHAPLVLLITSDTHRGDHVGRGGTSGLVSTPRIDDLGRRGVQFTNAFASANMTNPSHVALMTGESPRDTRIVGNQAPLDEAAVTLAERFVAAGWATAAAVSVHHICHPFSGLGQGFDRYDGPEVRADYRNQRRPGAVAVERALAWMEERDDVPLFLWVHVFDVHGPYEAEASFVERYSNSRGESVDPALDPVPSGPLPDWITSSAEKTAEVRGNHNLYRAAVDQVDELLGQLFVHPRAMASEGVVAFTADHGESFGRHQLWWTHHGLYRDQIHVPLILAGRGLPEGLQSAAPVEMISLGATLMDLAGLDASEHPAPTLDLTGERPSEPRFALGFSGHKAAIDHEGWLLILNLVKHNYDLGPRDFPKGGVELYHVETDPACERELSAVETQRTERMKKALIRWLNDARPAGYATVFNMSPEAVKRLQELGYGGMSESPNEGAWYTEDQ</sequence>
<evidence type="ECO:0000313" key="3">
    <source>
        <dbReference type="EMBL" id="QDV06997.1"/>
    </source>
</evidence>
<comment type="similarity">
    <text evidence="1">Belongs to the sulfatase family.</text>
</comment>
<dbReference type="Gene3D" id="3.40.720.10">
    <property type="entry name" value="Alkaline Phosphatase, subunit A"/>
    <property type="match status" value="1"/>
</dbReference>